<dbReference type="Gene3D" id="3.30.420.10">
    <property type="entry name" value="Ribonuclease H-like superfamily/Ribonuclease H"/>
    <property type="match status" value="1"/>
</dbReference>
<accession>A0ABQ4ZHW8</accession>
<keyword evidence="9" id="KW-1185">Reference proteome</keyword>
<dbReference type="PANTHER" id="PTHR42648">
    <property type="entry name" value="TRANSPOSASE, PUTATIVE-RELATED"/>
    <property type="match status" value="1"/>
</dbReference>
<feature type="domain" description="CCHC-type" evidence="6">
    <location>
        <begin position="301"/>
        <end position="314"/>
    </location>
</feature>
<evidence type="ECO:0000313" key="9">
    <source>
        <dbReference type="Proteomes" id="UP001151760"/>
    </source>
</evidence>
<gene>
    <name evidence="8" type="ORF">Tco_0772445</name>
</gene>
<keyword evidence="1" id="KW-0645">Protease</keyword>
<dbReference type="SUPFAM" id="SSF53098">
    <property type="entry name" value="Ribonuclease H-like"/>
    <property type="match status" value="1"/>
</dbReference>
<dbReference type="InterPro" id="IPR001878">
    <property type="entry name" value="Znf_CCHC"/>
</dbReference>
<proteinExistence type="predicted"/>
<name>A0ABQ4ZHW8_9ASTR</name>
<dbReference type="InterPro" id="IPR036875">
    <property type="entry name" value="Znf_CCHC_sf"/>
</dbReference>
<feature type="region of interest" description="Disordered" evidence="5">
    <location>
        <begin position="850"/>
        <end position="871"/>
    </location>
</feature>
<keyword evidence="4" id="KW-0863">Zinc-finger</keyword>
<dbReference type="Pfam" id="PF00098">
    <property type="entry name" value="zf-CCHC"/>
    <property type="match status" value="1"/>
</dbReference>
<keyword evidence="4" id="KW-0862">Zinc</keyword>
<dbReference type="SUPFAM" id="SSF57756">
    <property type="entry name" value="Retrovirus zinc finger-like domains"/>
    <property type="match status" value="1"/>
</dbReference>
<evidence type="ECO:0000256" key="2">
    <source>
        <dbReference type="ARBA" id="ARBA00022723"/>
    </source>
</evidence>
<evidence type="ECO:0000259" key="7">
    <source>
        <dbReference type="PROSITE" id="PS50994"/>
    </source>
</evidence>
<dbReference type="PANTHER" id="PTHR42648:SF32">
    <property type="entry name" value="RIBONUCLEASE H-LIKE DOMAIN, GAG-PRE-INTEGRASE DOMAIN PROTEIN-RELATED"/>
    <property type="match status" value="1"/>
</dbReference>
<feature type="compositionally biased region" description="Polar residues" evidence="5">
    <location>
        <begin position="570"/>
        <end position="585"/>
    </location>
</feature>
<dbReference type="Pfam" id="PF07727">
    <property type="entry name" value="RVT_2"/>
    <property type="match status" value="1"/>
</dbReference>
<evidence type="ECO:0000259" key="6">
    <source>
        <dbReference type="PROSITE" id="PS50158"/>
    </source>
</evidence>
<keyword evidence="3" id="KW-0378">Hydrolase</keyword>
<evidence type="ECO:0000256" key="5">
    <source>
        <dbReference type="SAM" id="MobiDB-lite"/>
    </source>
</evidence>
<protein>
    <submittedName>
        <fullName evidence="8">Retrovirus-related pol polyprotein from transposon TNT 1-94</fullName>
    </submittedName>
</protein>
<dbReference type="SMART" id="SM00343">
    <property type="entry name" value="ZnF_C2HC"/>
    <property type="match status" value="1"/>
</dbReference>
<evidence type="ECO:0000313" key="8">
    <source>
        <dbReference type="EMBL" id="GJS89809.1"/>
    </source>
</evidence>
<dbReference type="PROSITE" id="PS50158">
    <property type="entry name" value="ZF_CCHC"/>
    <property type="match status" value="1"/>
</dbReference>
<feature type="domain" description="Integrase catalytic" evidence="7">
    <location>
        <begin position="673"/>
        <end position="863"/>
    </location>
</feature>
<dbReference type="EMBL" id="BQNB010011379">
    <property type="protein sequence ID" value="GJS89809.1"/>
    <property type="molecule type" value="Genomic_DNA"/>
</dbReference>
<evidence type="ECO:0000256" key="3">
    <source>
        <dbReference type="ARBA" id="ARBA00022801"/>
    </source>
</evidence>
<evidence type="ECO:0000256" key="4">
    <source>
        <dbReference type="PROSITE-ProRule" id="PRU00047"/>
    </source>
</evidence>
<feature type="region of interest" description="Disordered" evidence="5">
    <location>
        <begin position="548"/>
        <end position="588"/>
    </location>
</feature>
<dbReference type="Gene3D" id="4.10.60.10">
    <property type="entry name" value="Zinc finger, CCHC-type"/>
    <property type="match status" value="1"/>
</dbReference>
<dbReference type="InterPro" id="IPR012337">
    <property type="entry name" value="RNaseH-like_sf"/>
</dbReference>
<dbReference type="InterPro" id="IPR001584">
    <property type="entry name" value="Integrase_cat-core"/>
</dbReference>
<dbReference type="InterPro" id="IPR054722">
    <property type="entry name" value="PolX-like_BBD"/>
</dbReference>
<dbReference type="InterPro" id="IPR013103">
    <property type="entry name" value="RVT_2"/>
</dbReference>
<keyword evidence="2" id="KW-0479">Metal-binding</keyword>
<reference evidence="8" key="2">
    <citation type="submission" date="2022-01" db="EMBL/GenBank/DDBJ databases">
        <authorList>
            <person name="Yamashiro T."/>
            <person name="Shiraishi A."/>
            <person name="Satake H."/>
            <person name="Nakayama K."/>
        </authorList>
    </citation>
    <scope>NUCLEOTIDE SEQUENCE</scope>
</reference>
<evidence type="ECO:0000256" key="1">
    <source>
        <dbReference type="ARBA" id="ARBA00022670"/>
    </source>
</evidence>
<dbReference type="Pfam" id="PF22936">
    <property type="entry name" value="Pol_BBD"/>
    <property type="match status" value="1"/>
</dbReference>
<feature type="compositionally biased region" description="Polar residues" evidence="5">
    <location>
        <begin position="548"/>
        <end position="561"/>
    </location>
</feature>
<dbReference type="PROSITE" id="PS50994">
    <property type="entry name" value="INTEGRASE"/>
    <property type="match status" value="1"/>
</dbReference>
<dbReference type="Proteomes" id="UP001151760">
    <property type="component" value="Unassembled WGS sequence"/>
</dbReference>
<feature type="compositionally biased region" description="Basic and acidic residues" evidence="5">
    <location>
        <begin position="850"/>
        <end position="860"/>
    </location>
</feature>
<dbReference type="InterPro" id="IPR036397">
    <property type="entry name" value="RNaseH_sf"/>
</dbReference>
<dbReference type="Pfam" id="PF14223">
    <property type="entry name" value="Retrotran_gag_2"/>
    <property type="match status" value="1"/>
</dbReference>
<dbReference type="Pfam" id="PF00665">
    <property type="entry name" value="rve"/>
    <property type="match status" value="1"/>
</dbReference>
<feature type="region of interest" description="Disordered" evidence="5">
    <location>
        <begin position="426"/>
        <end position="464"/>
    </location>
</feature>
<comment type="caution">
    <text evidence="8">The sequence shown here is derived from an EMBL/GenBank/DDBJ whole genome shotgun (WGS) entry which is preliminary data.</text>
</comment>
<feature type="compositionally biased region" description="Polar residues" evidence="5">
    <location>
        <begin position="426"/>
        <end position="436"/>
    </location>
</feature>
<reference evidence="8" key="1">
    <citation type="journal article" date="2022" name="Int. J. Mol. Sci.">
        <title>Draft Genome of Tanacetum Coccineum: Genomic Comparison of Closely Related Tanacetum-Family Plants.</title>
        <authorList>
            <person name="Yamashiro T."/>
            <person name="Shiraishi A."/>
            <person name="Nakayama K."/>
            <person name="Satake H."/>
        </authorList>
    </citation>
    <scope>NUCLEOTIDE SEQUENCE</scope>
</reference>
<organism evidence="8 9">
    <name type="scientific">Tanacetum coccineum</name>
    <dbReference type="NCBI Taxonomy" id="301880"/>
    <lineage>
        <taxon>Eukaryota</taxon>
        <taxon>Viridiplantae</taxon>
        <taxon>Streptophyta</taxon>
        <taxon>Embryophyta</taxon>
        <taxon>Tracheophyta</taxon>
        <taxon>Spermatophyta</taxon>
        <taxon>Magnoliopsida</taxon>
        <taxon>eudicotyledons</taxon>
        <taxon>Gunneridae</taxon>
        <taxon>Pentapetalae</taxon>
        <taxon>asterids</taxon>
        <taxon>campanulids</taxon>
        <taxon>Asterales</taxon>
        <taxon>Asteraceae</taxon>
        <taxon>Asteroideae</taxon>
        <taxon>Anthemideae</taxon>
        <taxon>Anthemidinae</taxon>
        <taxon>Tanacetum</taxon>
    </lineage>
</organism>
<dbReference type="InterPro" id="IPR039537">
    <property type="entry name" value="Retrotran_Ty1/copia-like"/>
</dbReference>
<sequence>MAAVEVPQTLEYKGGQLNAAPVLEVENFTNWKKRFMCHIIGIEPQFENIISNGPYIPMAAGQRKPETQWTPEERKAANLDQRLKSLIMSVLPDDQMNSVINCLTVKSTWNDLILYHEGPSNVKESRVMDLKLCYNTFKFKEGESLTQTFTRYKALMNELVNDGIKLSKLEINTGFINGLPKKWLAFCQSLRNTNHVKESELASLFGKLKYEENLINSIYDTNKEKTLVPATPLSTAFFSTSIVQDFQDSPDDEEDTRSSQEYMNDLEEEYQARALLAKSKRFFKKGTQRFSSAKATDQTECHKCGKKGHFARDCWTLKPNTNSQAKLAFLSSSALASKASTIKNKGLIAEAYEWDEEEVSSDDNEMVEVKVLMDLAEDNDTVSKEADDTKVTIPGLETPWLSEAEVFILSNHDTGRIFLAESQRNTTDPSVAVTESSETDYDSADESSVCSTPLPPLKKLDGAEPISRPKTLKSILRSKSTFKAEALKGVIINEPSSAPAKGNKSSSASKVHLAPAGKLKSVKIEDDPPLAIVMKELNHLKLQFSKNQSSYSRSNQPQQGIHTPVKSTRVESSNANRSKTPTRSGCSRHMTGVKSYLHKYVEQSGPKVVFGVIYMHTEGYSSIKCNGIVFTKVAFVNGLKYNLISISQLCDAKYIVQFDEKRGTIFNSNKEVVMIAPRTSSINKCLHLLHMDLFGPVNPRSINHENYTLVIVDGYSRYTWVYFLKKKSQAPETIMPFIKRVENQNDIKVKQLRTDNGTEFRNRILVNFCDEKGVSQNFSSPYTPEQNGVTERKNRYLIEATRTMLSGSAFRVFNTRIHQTEETYHITFDESPDAINFSKPSIDNINIAETERYPPDEYLHPYKPSQRYQTNNNDVSFIKPYEDPKPVVLETEVSSDQNGQIDQNDHNDQSVQNDEILNDDHSEHSNHTNDEQIIDNIPNTEDIQISEHLSSPSIVGSAVQTYNFTSNSTLTHSINGAGMLTRAMAKQLIDAMQDELNQFSRNIFWTLFPAPYGKTIIGSKWVFRNKRYENGIVIKNKVRLVAQGYNQQEGIDYDETFAPVARLEAIKIFLAFATYMNFIVYQMVIKSAFLNGKLKEEVYVKQPPGFESNEFPNHVYKLDKALYGLKQAPRAWYDSLNLSH</sequence>